<dbReference type="Pfam" id="PF18121">
    <property type="entry name" value="TFA2_Winged_2"/>
    <property type="match status" value="1"/>
</dbReference>
<feature type="domain" description="TFA2 Winged helix" evidence="2">
    <location>
        <begin position="34"/>
        <end position="108"/>
    </location>
</feature>
<dbReference type="GO" id="GO:0001097">
    <property type="term" value="F:TFIIH-class transcription factor complex binding"/>
    <property type="evidence" value="ECO:0007669"/>
    <property type="project" value="TreeGrafter"/>
</dbReference>
<feature type="domain" description="Transcription initiation factor IIE subunit beta E-tether" evidence="3">
    <location>
        <begin position="116"/>
        <end position="146"/>
    </location>
</feature>
<comment type="caution">
    <text evidence="4">The sequence shown here is derived from an EMBL/GenBank/DDBJ whole genome shotgun (WGS) entry which is preliminary data.</text>
</comment>
<gene>
    <name evidence="4" type="ORF">MGL_2732</name>
</gene>
<dbReference type="AlphaFoldDB" id="A8Q562"/>
<dbReference type="GeneID" id="5854655"/>
<protein>
    <submittedName>
        <fullName evidence="4">Uncharacterized protein</fullName>
    </submittedName>
</protein>
<evidence type="ECO:0000313" key="4">
    <source>
        <dbReference type="EMBL" id="EDP43136.1"/>
    </source>
</evidence>
<evidence type="ECO:0000256" key="1">
    <source>
        <dbReference type="SAM" id="MobiDB-lite"/>
    </source>
</evidence>
<dbReference type="InterPro" id="IPR016656">
    <property type="entry name" value="TFIIE-bsu"/>
</dbReference>
<dbReference type="OrthoDB" id="3907302at2759"/>
<dbReference type="InterPro" id="IPR040501">
    <property type="entry name" value="TFA2_Winged_2"/>
</dbReference>
<evidence type="ECO:0000259" key="2">
    <source>
        <dbReference type="Pfam" id="PF18121"/>
    </source>
</evidence>
<name>A8Q562_MALGO</name>
<reference evidence="4 5" key="1">
    <citation type="journal article" date="2007" name="Proc. Natl. Acad. Sci. U.S.A.">
        <title>Dandruff-associated Malassezia genomes reveal convergent and divergent virulence traits shared with plant and human fungal pathogens.</title>
        <authorList>
            <person name="Xu J."/>
            <person name="Saunders C.W."/>
            <person name="Hu P."/>
            <person name="Grant R.A."/>
            <person name="Boekhout T."/>
            <person name="Kuramae E.E."/>
            <person name="Kronstad J.W."/>
            <person name="Deangelis Y.M."/>
            <person name="Reeder N.L."/>
            <person name="Johnstone K.R."/>
            <person name="Leland M."/>
            <person name="Fieno A.M."/>
            <person name="Begley W.M."/>
            <person name="Sun Y."/>
            <person name="Lacey M.P."/>
            <person name="Chaudhary T."/>
            <person name="Keough T."/>
            <person name="Chu L."/>
            <person name="Sears R."/>
            <person name="Yuan B."/>
            <person name="Dawson T.L.Jr."/>
        </authorList>
    </citation>
    <scope>NUCLEOTIDE SEQUENCE [LARGE SCALE GENOMIC DNA]</scope>
    <source>
        <strain evidence="5">ATCC MYA-4612 / CBS 7966</strain>
    </source>
</reference>
<feature type="compositionally biased region" description="Basic residues" evidence="1">
    <location>
        <begin position="168"/>
        <end position="182"/>
    </location>
</feature>
<dbReference type="Proteomes" id="UP000008837">
    <property type="component" value="Unassembled WGS sequence"/>
</dbReference>
<dbReference type="InParanoid" id="A8Q562"/>
<dbReference type="VEuPathDB" id="FungiDB:MGL_2732"/>
<dbReference type="STRING" id="425265.A8Q562"/>
<evidence type="ECO:0000313" key="5">
    <source>
        <dbReference type="Proteomes" id="UP000008837"/>
    </source>
</evidence>
<dbReference type="PANTHER" id="PTHR12716:SF8">
    <property type="entry name" value="TRANSCRIPTION INITIATION FACTOR IIE SUBUNIT BETA"/>
    <property type="match status" value="1"/>
</dbReference>
<dbReference type="InterPro" id="IPR054600">
    <property type="entry name" value="TFA2_E-tether"/>
</dbReference>
<dbReference type="KEGG" id="mgl:MGL_2732"/>
<accession>A8Q562</accession>
<dbReference type="RefSeq" id="XP_001730350.1">
    <property type="nucleotide sequence ID" value="XM_001730298.1"/>
</dbReference>
<dbReference type="GO" id="GO:0005673">
    <property type="term" value="C:transcription factor TFIIE complex"/>
    <property type="evidence" value="ECO:0007669"/>
    <property type="project" value="InterPro"/>
</dbReference>
<dbReference type="GO" id="GO:0006367">
    <property type="term" value="P:transcription initiation at RNA polymerase II promoter"/>
    <property type="evidence" value="ECO:0007669"/>
    <property type="project" value="InterPro"/>
</dbReference>
<organism evidence="4 5">
    <name type="scientific">Malassezia globosa (strain ATCC MYA-4612 / CBS 7966)</name>
    <name type="common">Dandruff-associated fungus</name>
    <dbReference type="NCBI Taxonomy" id="425265"/>
    <lineage>
        <taxon>Eukaryota</taxon>
        <taxon>Fungi</taxon>
        <taxon>Dikarya</taxon>
        <taxon>Basidiomycota</taxon>
        <taxon>Ustilaginomycotina</taxon>
        <taxon>Malasseziomycetes</taxon>
        <taxon>Malasseziales</taxon>
        <taxon>Malasseziaceae</taxon>
        <taxon>Malassezia</taxon>
    </lineage>
</organism>
<dbReference type="EMBL" id="AAYY01000009">
    <property type="protein sequence ID" value="EDP43136.1"/>
    <property type="molecule type" value="Genomic_DNA"/>
</dbReference>
<feature type="compositionally biased region" description="Polar residues" evidence="1">
    <location>
        <begin position="157"/>
        <end position="166"/>
    </location>
</feature>
<dbReference type="OMA" id="RTKKDNH"/>
<evidence type="ECO:0000259" key="3">
    <source>
        <dbReference type="Pfam" id="PF22254"/>
    </source>
</evidence>
<dbReference type="FunCoup" id="A8Q562">
    <property type="interactions" value="368"/>
</dbReference>
<dbReference type="PANTHER" id="PTHR12716">
    <property type="entry name" value="TRANSCRIPTION INITIATION FACTOR IIE, BETA SUBUNIT"/>
    <property type="match status" value="1"/>
</dbReference>
<keyword evidence="5" id="KW-1185">Reference proteome</keyword>
<sequence>MSTTLFQRFKQHPKVRYDEKTDLWSYKPDYEVHSAGDIVSLLRKKYYHPFALTSESSAAGMRVAELRESYPPAREAIEELANEKPVEKRQVLVLRGKRDGSIKHVFWNPIQGDLVKPIDDEFKELWHSLNVPNVVDLATDLENEGLSATKLIETAPKATSHSTTAAQRGKKGKRGTAPRKFKLQNTHLKGVDLSRDFVKPGNN</sequence>
<feature type="region of interest" description="Disordered" evidence="1">
    <location>
        <begin position="154"/>
        <end position="185"/>
    </location>
</feature>
<proteinExistence type="predicted"/>
<dbReference type="Pfam" id="PF22254">
    <property type="entry name" value="TFA2_E-tether"/>
    <property type="match status" value="1"/>
</dbReference>